<dbReference type="Proteomes" id="UP000321301">
    <property type="component" value="Unassembled WGS sequence"/>
</dbReference>
<dbReference type="EMBL" id="BJYV01000010">
    <property type="protein sequence ID" value="GEO21874.1"/>
    <property type="molecule type" value="Genomic_DNA"/>
</dbReference>
<protein>
    <recommendedName>
        <fullName evidence="3">Toxin-antitoxin system YwqK family antitoxin</fullName>
    </recommendedName>
</protein>
<evidence type="ECO:0008006" key="3">
    <source>
        <dbReference type="Google" id="ProtNLM"/>
    </source>
</evidence>
<dbReference type="AlphaFoldDB" id="A0A512CCD6"/>
<evidence type="ECO:0000313" key="2">
    <source>
        <dbReference type="Proteomes" id="UP000321301"/>
    </source>
</evidence>
<proteinExistence type="predicted"/>
<gene>
    <name evidence="1" type="ORF">CQA01_24080</name>
</gene>
<keyword evidence="2" id="KW-1185">Reference proteome</keyword>
<dbReference type="SUPFAM" id="SSF82185">
    <property type="entry name" value="Histone H3 K4-specific methyltransferase SET7/9 N-terminal domain"/>
    <property type="match status" value="1"/>
</dbReference>
<comment type="caution">
    <text evidence="1">The sequence shown here is derived from an EMBL/GenBank/DDBJ whole genome shotgun (WGS) entry which is preliminary data.</text>
</comment>
<dbReference type="RefSeq" id="WP_020888529.1">
    <property type="nucleotide sequence ID" value="NZ_BJYV01000010.1"/>
</dbReference>
<reference evidence="1 2" key="1">
    <citation type="submission" date="2019-07" db="EMBL/GenBank/DDBJ databases">
        <title>Whole genome shotgun sequence of Cyclobacterium qasimii NBRC 106168.</title>
        <authorList>
            <person name="Hosoyama A."/>
            <person name="Uohara A."/>
            <person name="Ohji S."/>
            <person name="Ichikawa N."/>
        </authorList>
    </citation>
    <scope>NUCLEOTIDE SEQUENCE [LARGE SCALE GENOMIC DNA]</scope>
    <source>
        <strain evidence="1 2">NBRC 106168</strain>
    </source>
</reference>
<dbReference type="Gene3D" id="3.90.930.1">
    <property type="match status" value="1"/>
</dbReference>
<evidence type="ECO:0000313" key="1">
    <source>
        <dbReference type="EMBL" id="GEO21874.1"/>
    </source>
</evidence>
<name>A0A512CCD6_9BACT</name>
<accession>A0A512CCD6</accession>
<sequence length="190" mass="21839">MHFKISPAILFLLWFCCLTSCREEKVRLDASDPQLHLKNGQLFYKDGLFSGQLSASYADGSRQSLVQYSKGRKEGEEKQWYTDGTLAISRSYSKGHKVGIHKAWWPNESPKFEYHFNNNGQYNGRVTEWYSSGQKFMAFNYVNGKESGSQKLWQEDGRIKANYVVQNGERFGLIGLKKCNPVEGKNDEIN</sequence>
<organism evidence="1 2">
    <name type="scientific">Cyclobacterium qasimii</name>
    <dbReference type="NCBI Taxonomy" id="1350429"/>
    <lineage>
        <taxon>Bacteria</taxon>
        <taxon>Pseudomonadati</taxon>
        <taxon>Bacteroidota</taxon>
        <taxon>Cytophagia</taxon>
        <taxon>Cytophagales</taxon>
        <taxon>Cyclobacteriaceae</taxon>
        <taxon>Cyclobacterium</taxon>
    </lineage>
</organism>